<evidence type="ECO:0000256" key="3">
    <source>
        <dbReference type="ARBA" id="ARBA00022833"/>
    </source>
</evidence>
<keyword evidence="1" id="KW-0479">Metal-binding</keyword>
<proteinExistence type="predicted"/>
<feature type="domain" description="CS" evidence="5">
    <location>
        <begin position="231"/>
        <end position="320"/>
    </location>
</feature>
<dbReference type="Pfam" id="PF04968">
    <property type="entry name" value="CHORD"/>
    <property type="match status" value="2"/>
</dbReference>
<feature type="domain" description="CHORD" evidence="6">
    <location>
        <begin position="139"/>
        <end position="217"/>
    </location>
</feature>
<dbReference type="OrthoDB" id="1898560at2759"/>
<evidence type="ECO:0000259" key="6">
    <source>
        <dbReference type="PROSITE" id="PS51401"/>
    </source>
</evidence>
<evidence type="ECO:0000256" key="1">
    <source>
        <dbReference type="ARBA" id="ARBA00022723"/>
    </source>
</evidence>
<evidence type="ECO:0000313" key="8">
    <source>
        <dbReference type="Proteomes" id="UP000076532"/>
    </source>
</evidence>
<dbReference type="Gene3D" id="2.60.40.790">
    <property type="match status" value="1"/>
</dbReference>
<name>A0A166M2Z7_9AGAM</name>
<reference evidence="7 8" key="1">
    <citation type="journal article" date="2016" name="Mol. Biol. Evol.">
        <title>Comparative Genomics of Early-Diverging Mushroom-Forming Fungi Provides Insights into the Origins of Lignocellulose Decay Capabilities.</title>
        <authorList>
            <person name="Nagy L.G."/>
            <person name="Riley R."/>
            <person name="Tritt A."/>
            <person name="Adam C."/>
            <person name="Daum C."/>
            <person name="Floudas D."/>
            <person name="Sun H."/>
            <person name="Yadav J.S."/>
            <person name="Pangilinan J."/>
            <person name="Larsson K.H."/>
            <person name="Matsuura K."/>
            <person name="Barry K."/>
            <person name="Labutti K."/>
            <person name="Kuo R."/>
            <person name="Ohm R.A."/>
            <person name="Bhattacharya S.S."/>
            <person name="Shirouzu T."/>
            <person name="Yoshinaga Y."/>
            <person name="Martin F.M."/>
            <person name="Grigoriev I.V."/>
            <person name="Hibbett D.S."/>
        </authorList>
    </citation>
    <scope>NUCLEOTIDE SEQUENCE [LARGE SCALE GENOMIC DNA]</scope>
    <source>
        <strain evidence="7 8">CBS 109695</strain>
    </source>
</reference>
<feature type="domain" description="CHORD" evidence="6">
    <location>
        <begin position="4"/>
        <end position="66"/>
    </location>
</feature>
<evidence type="ECO:0000256" key="4">
    <source>
        <dbReference type="SAM" id="MobiDB-lite"/>
    </source>
</evidence>
<keyword evidence="3" id="KW-0862">Zinc</keyword>
<dbReference type="InterPro" id="IPR007051">
    <property type="entry name" value="CHORD_dom"/>
</dbReference>
<dbReference type="InterPro" id="IPR039790">
    <property type="entry name" value="CHRD1"/>
</dbReference>
<keyword evidence="2" id="KW-0677">Repeat</keyword>
<dbReference type="Proteomes" id="UP000076532">
    <property type="component" value="Unassembled WGS sequence"/>
</dbReference>
<dbReference type="GO" id="GO:0046872">
    <property type="term" value="F:metal ion binding"/>
    <property type="evidence" value="ECO:0007669"/>
    <property type="project" value="UniProtKB-KW"/>
</dbReference>
<dbReference type="EMBL" id="KV417531">
    <property type="protein sequence ID" value="KZP23585.1"/>
    <property type="molecule type" value="Genomic_DNA"/>
</dbReference>
<dbReference type="PANTHER" id="PTHR46983:SF3">
    <property type="entry name" value="CHPADIPLOID STATE MAINTENANCE PROTEIN CHPA"/>
    <property type="match status" value="1"/>
</dbReference>
<dbReference type="PROSITE" id="PS51401">
    <property type="entry name" value="CHORD"/>
    <property type="match status" value="2"/>
</dbReference>
<dbReference type="Pfam" id="PF04969">
    <property type="entry name" value="CS"/>
    <property type="match status" value="1"/>
</dbReference>
<gene>
    <name evidence="7" type="ORF">FIBSPDRAFT_450926</name>
</gene>
<dbReference type="InterPro" id="IPR008978">
    <property type="entry name" value="HSP20-like_chaperone"/>
</dbReference>
<dbReference type="Gene3D" id="4.10.1130.20">
    <property type="match status" value="2"/>
</dbReference>
<dbReference type="CDD" id="cd06466">
    <property type="entry name" value="p23_CS_SGT1_like"/>
    <property type="match status" value="1"/>
</dbReference>
<organism evidence="7 8">
    <name type="scientific">Athelia psychrophila</name>
    <dbReference type="NCBI Taxonomy" id="1759441"/>
    <lineage>
        <taxon>Eukaryota</taxon>
        <taxon>Fungi</taxon>
        <taxon>Dikarya</taxon>
        <taxon>Basidiomycota</taxon>
        <taxon>Agaricomycotina</taxon>
        <taxon>Agaricomycetes</taxon>
        <taxon>Agaricomycetidae</taxon>
        <taxon>Atheliales</taxon>
        <taxon>Atheliaceae</taxon>
        <taxon>Athelia</taxon>
    </lineage>
</organism>
<evidence type="ECO:0000259" key="5">
    <source>
        <dbReference type="PROSITE" id="PS51203"/>
    </source>
</evidence>
<dbReference type="PROSITE" id="PS51203">
    <property type="entry name" value="CS"/>
    <property type="match status" value="1"/>
</dbReference>
<dbReference type="SUPFAM" id="SSF49764">
    <property type="entry name" value="HSP20-like chaperones"/>
    <property type="match status" value="1"/>
</dbReference>
<protein>
    <submittedName>
        <fullName evidence="7">Chord-domain-containing protein</fullName>
    </submittedName>
</protein>
<feature type="region of interest" description="Disordered" evidence="4">
    <location>
        <begin position="1"/>
        <end position="21"/>
    </location>
</feature>
<dbReference type="InterPro" id="IPR007052">
    <property type="entry name" value="CS_dom"/>
</dbReference>
<feature type="region of interest" description="Disordered" evidence="4">
    <location>
        <begin position="66"/>
        <end position="86"/>
    </location>
</feature>
<accession>A0A166M2Z7</accession>
<dbReference type="AlphaFoldDB" id="A0A166M2Z7"/>
<sequence>MARCTRRGCNQEYDPATNNPDDCTYHSGAPVFHEGLKSWSCCSDVNKPVLEFDDFMKLPGCAKATHTDEAPQAEAPKSKATNLKSTETVDGKEVYTSRPSVTSNGPVPITAIATTPIQPVPIVEDEDDLSIPVKAGTTCRRKGCGVTFESDDLHRIGDSEGTVCNYHPAPGRKQGKFDVRRFLRVGFTRSQGYLCCKRRVLEFDEFMKIKGCKTGRHVFAPKISDNPAEVSVDCRIDHYQTPFEVHVSVFAKKVDQSRSTVTLEENQVQFDLLLPGAKRFQRTVELFGPIDVEASTYKYYGTKVELLLKKKDTRSWTILEKATQDLAGISLTFGVSGRTGTIGGKTPIVDESTKVAS</sequence>
<dbReference type="PANTHER" id="PTHR46983">
    <property type="entry name" value="CYSTEINE AND HISTIDINE-RICH DOMAIN-CONTAINING PROTEIN 1"/>
    <property type="match status" value="1"/>
</dbReference>
<evidence type="ECO:0000313" key="7">
    <source>
        <dbReference type="EMBL" id="KZP23585.1"/>
    </source>
</evidence>
<evidence type="ECO:0000256" key="2">
    <source>
        <dbReference type="ARBA" id="ARBA00022737"/>
    </source>
</evidence>
<keyword evidence="8" id="KW-1185">Reference proteome</keyword>
<dbReference type="STRING" id="436010.A0A166M2Z7"/>